<evidence type="ECO:0000313" key="1">
    <source>
        <dbReference type="EMBL" id="KAI7986819.1"/>
    </source>
</evidence>
<comment type="caution">
    <text evidence="1">The sequence shown here is derived from an EMBL/GenBank/DDBJ whole genome shotgun (WGS) entry which is preliminary data.</text>
</comment>
<dbReference type="Proteomes" id="UP001060215">
    <property type="component" value="Chromosome 15"/>
</dbReference>
<protein>
    <submittedName>
        <fullName evidence="1">Uncharacterized protein</fullName>
    </submittedName>
</protein>
<evidence type="ECO:0000313" key="2">
    <source>
        <dbReference type="Proteomes" id="UP001060215"/>
    </source>
</evidence>
<name>A0ACC0FE65_9ERIC</name>
<sequence length="86" mass="9212">MIALRRIGDNDLKDLGIPMANPVSSLCVCGADLNPSSFVESMEGLTSDIIAMNEREKGVASLGLSSVEVAQGDPFRRVTQSKPFEE</sequence>
<reference evidence="1 2" key="1">
    <citation type="journal article" date="2022" name="Plant J.">
        <title>Chromosome-level genome of Camellia lanceoleosa provides a valuable resource for understanding genome evolution and self-incompatibility.</title>
        <authorList>
            <person name="Gong W."/>
            <person name="Xiao S."/>
            <person name="Wang L."/>
            <person name="Liao Z."/>
            <person name="Chang Y."/>
            <person name="Mo W."/>
            <person name="Hu G."/>
            <person name="Li W."/>
            <person name="Zhao G."/>
            <person name="Zhu H."/>
            <person name="Hu X."/>
            <person name="Ji K."/>
            <person name="Xiang X."/>
            <person name="Song Q."/>
            <person name="Yuan D."/>
            <person name="Jin S."/>
            <person name="Zhang L."/>
        </authorList>
    </citation>
    <scope>NUCLEOTIDE SEQUENCE [LARGE SCALE GENOMIC DNA]</scope>
    <source>
        <strain evidence="1">SQ_2022a</strain>
    </source>
</reference>
<organism evidence="1 2">
    <name type="scientific">Camellia lanceoleosa</name>
    <dbReference type="NCBI Taxonomy" id="1840588"/>
    <lineage>
        <taxon>Eukaryota</taxon>
        <taxon>Viridiplantae</taxon>
        <taxon>Streptophyta</taxon>
        <taxon>Embryophyta</taxon>
        <taxon>Tracheophyta</taxon>
        <taxon>Spermatophyta</taxon>
        <taxon>Magnoliopsida</taxon>
        <taxon>eudicotyledons</taxon>
        <taxon>Gunneridae</taxon>
        <taxon>Pentapetalae</taxon>
        <taxon>asterids</taxon>
        <taxon>Ericales</taxon>
        <taxon>Theaceae</taxon>
        <taxon>Camellia</taxon>
    </lineage>
</organism>
<dbReference type="EMBL" id="CM045772">
    <property type="protein sequence ID" value="KAI7986819.1"/>
    <property type="molecule type" value="Genomic_DNA"/>
</dbReference>
<gene>
    <name evidence="1" type="ORF">LOK49_LG14G00444</name>
</gene>
<accession>A0ACC0FE65</accession>
<keyword evidence="2" id="KW-1185">Reference proteome</keyword>
<proteinExistence type="predicted"/>